<keyword evidence="4" id="KW-0677">Repeat</keyword>
<sequence>MERRQSESGKESEACEASAAKREENGENNGQRPSGGGERTASATPARHAQALGAAESGDCETLRKLLRREPHLAHVVDDDGYTPLHRASYGNHCEVIKLLLDYGVNVNATTNDGWRPLHCAARWGHTGAASLLLDNGADVNAVTNGGITALHLAAGGGNKRLLELLLYHPDIETETKNASGDTAYDIAYRSSPLYKLFQNLV</sequence>
<feature type="region of interest" description="Disordered" evidence="13">
    <location>
        <begin position="1"/>
        <end position="56"/>
    </location>
</feature>
<comment type="similarity">
    <text evidence="9">Belongs to the cationic peptide 01 (latrotoxin) family. 03 (alpha-latrotoxin) subfamily.</text>
</comment>
<gene>
    <name evidence="14" type="ORF">B4U79_11244</name>
</gene>
<evidence type="ECO:0000256" key="12">
    <source>
        <dbReference type="PROSITE-ProRule" id="PRU00023"/>
    </source>
</evidence>
<keyword evidence="5" id="KW-0528">Neurotoxin</keyword>
<feature type="repeat" description="ANK" evidence="12">
    <location>
        <begin position="113"/>
        <end position="145"/>
    </location>
</feature>
<keyword evidence="8" id="KW-1053">Target membrane</keyword>
<dbReference type="PROSITE" id="PS50088">
    <property type="entry name" value="ANK_REPEAT"/>
    <property type="match status" value="3"/>
</dbReference>
<dbReference type="PRINTS" id="PR01415">
    <property type="entry name" value="ANKYRIN"/>
</dbReference>
<dbReference type="InterPro" id="IPR002110">
    <property type="entry name" value="Ankyrin_rpt"/>
</dbReference>
<keyword evidence="7" id="KW-0472">Membrane</keyword>
<evidence type="ECO:0000256" key="10">
    <source>
        <dbReference type="ARBA" id="ARBA00049715"/>
    </source>
</evidence>
<evidence type="ECO:0000256" key="7">
    <source>
        <dbReference type="ARBA" id="ARBA00023136"/>
    </source>
</evidence>
<keyword evidence="5" id="KW-0638">Presynaptic neurotoxin</keyword>
<feature type="compositionally biased region" description="Basic and acidic residues" evidence="13">
    <location>
        <begin position="1"/>
        <end position="25"/>
    </location>
</feature>
<evidence type="ECO:0000256" key="13">
    <source>
        <dbReference type="SAM" id="MobiDB-lite"/>
    </source>
</evidence>
<dbReference type="GO" id="GO:0044218">
    <property type="term" value="C:other organism cell membrane"/>
    <property type="evidence" value="ECO:0007669"/>
    <property type="project" value="UniProtKB-KW"/>
</dbReference>
<dbReference type="PANTHER" id="PTHR24198:SF165">
    <property type="entry name" value="ANKYRIN REPEAT-CONTAINING PROTEIN-RELATED"/>
    <property type="match status" value="1"/>
</dbReference>
<evidence type="ECO:0000256" key="11">
    <source>
        <dbReference type="ARBA" id="ARBA00049811"/>
    </source>
</evidence>
<evidence type="ECO:0000313" key="14">
    <source>
        <dbReference type="EMBL" id="RWS17184.1"/>
    </source>
</evidence>
<feature type="repeat" description="ANK" evidence="12">
    <location>
        <begin position="146"/>
        <end position="167"/>
    </location>
</feature>
<protein>
    <recommendedName>
        <fullName evidence="11">Alpha-latrotoxin</fullName>
    </recommendedName>
</protein>
<dbReference type="Gene3D" id="1.25.40.20">
    <property type="entry name" value="Ankyrin repeat-containing domain"/>
    <property type="match status" value="2"/>
</dbReference>
<evidence type="ECO:0000256" key="4">
    <source>
        <dbReference type="ARBA" id="ARBA00022737"/>
    </source>
</evidence>
<keyword evidence="6 12" id="KW-0040">ANK repeat</keyword>
<dbReference type="AlphaFoldDB" id="A0A443RPJ3"/>
<dbReference type="STRING" id="1965070.A0A443RPJ3"/>
<evidence type="ECO:0000256" key="1">
    <source>
        <dbReference type="ARBA" id="ARBA00004175"/>
    </source>
</evidence>
<dbReference type="SUPFAM" id="SSF48403">
    <property type="entry name" value="Ankyrin repeat"/>
    <property type="match status" value="1"/>
</dbReference>
<organism evidence="14 15">
    <name type="scientific">Dinothrombium tinctorium</name>
    <dbReference type="NCBI Taxonomy" id="1965070"/>
    <lineage>
        <taxon>Eukaryota</taxon>
        <taxon>Metazoa</taxon>
        <taxon>Ecdysozoa</taxon>
        <taxon>Arthropoda</taxon>
        <taxon>Chelicerata</taxon>
        <taxon>Arachnida</taxon>
        <taxon>Acari</taxon>
        <taxon>Acariformes</taxon>
        <taxon>Trombidiformes</taxon>
        <taxon>Prostigmata</taxon>
        <taxon>Anystina</taxon>
        <taxon>Parasitengona</taxon>
        <taxon>Trombidioidea</taxon>
        <taxon>Trombidiidae</taxon>
        <taxon>Dinothrombium</taxon>
    </lineage>
</organism>
<accession>A0A443RPJ3</accession>
<dbReference type="Pfam" id="PF00023">
    <property type="entry name" value="Ank"/>
    <property type="match status" value="1"/>
</dbReference>
<evidence type="ECO:0000256" key="6">
    <source>
        <dbReference type="ARBA" id="ARBA00023043"/>
    </source>
</evidence>
<evidence type="ECO:0000256" key="5">
    <source>
        <dbReference type="ARBA" id="ARBA00023028"/>
    </source>
</evidence>
<dbReference type="EMBL" id="NCKU01000110">
    <property type="protein sequence ID" value="RWS17184.1"/>
    <property type="molecule type" value="Genomic_DNA"/>
</dbReference>
<keyword evidence="2" id="KW-0268">Exocytosis</keyword>
<dbReference type="SMART" id="SM00248">
    <property type="entry name" value="ANK"/>
    <property type="match status" value="3"/>
</dbReference>
<dbReference type="PANTHER" id="PTHR24198">
    <property type="entry name" value="ANKYRIN REPEAT AND PROTEIN KINASE DOMAIN-CONTAINING PROTEIN"/>
    <property type="match status" value="1"/>
</dbReference>
<evidence type="ECO:0000313" key="15">
    <source>
        <dbReference type="Proteomes" id="UP000285301"/>
    </source>
</evidence>
<evidence type="ECO:0000256" key="8">
    <source>
        <dbReference type="ARBA" id="ARBA00023298"/>
    </source>
</evidence>
<proteinExistence type="inferred from homology"/>
<dbReference type="InterPro" id="IPR036770">
    <property type="entry name" value="Ankyrin_rpt-contain_sf"/>
</dbReference>
<name>A0A443RPJ3_9ACAR</name>
<keyword evidence="3" id="KW-1052">Target cell membrane</keyword>
<dbReference type="Pfam" id="PF12796">
    <property type="entry name" value="Ank_2"/>
    <property type="match status" value="1"/>
</dbReference>
<dbReference type="OrthoDB" id="19174at2759"/>
<dbReference type="Proteomes" id="UP000285301">
    <property type="component" value="Unassembled WGS sequence"/>
</dbReference>
<feature type="repeat" description="ANK" evidence="12">
    <location>
        <begin position="80"/>
        <end position="112"/>
    </location>
</feature>
<dbReference type="GO" id="GO:0006887">
    <property type="term" value="P:exocytosis"/>
    <property type="evidence" value="ECO:0007669"/>
    <property type="project" value="UniProtKB-KW"/>
</dbReference>
<evidence type="ECO:0000256" key="9">
    <source>
        <dbReference type="ARBA" id="ARBA00049657"/>
    </source>
</evidence>
<comment type="subunit">
    <text evidence="10">Homotetramer in membranes.</text>
</comment>
<dbReference type="PROSITE" id="PS50297">
    <property type="entry name" value="ANK_REP_REGION"/>
    <property type="match status" value="3"/>
</dbReference>
<dbReference type="GO" id="GO:0044231">
    <property type="term" value="C:host cell presynaptic membrane"/>
    <property type="evidence" value="ECO:0007669"/>
    <property type="project" value="UniProtKB-KW"/>
</dbReference>
<keyword evidence="5" id="KW-0800">Toxin</keyword>
<evidence type="ECO:0000256" key="3">
    <source>
        <dbReference type="ARBA" id="ARBA00022537"/>
    </source>
</evidence>
<keyword evidence="15" id="KW-1185">Reference proteome</keyword>
<comment type="subcellular location">
    <subcellularLocation>
        <location evidence="1">Target cell membrane</location>
    </subcellularLocation>
</comment>
<comment type="caution">
    <text evidence="14">The sequence shown here is derived from an EMBL/GenBank/DDBJ whole genome shotgun (WGS) entry which is preliminary data.</text>
</comment>
<evidence type="ECO:0000256" key="2">
    <source>
        <dbReference type="ARBA" id="ARBA00022483"/>
    </source>
</evidence>
<reference evidence="14 15" key="1">
    <citation type="journal article" date="2018" name="Gigascience">
        <title>Genomes of trombidid mites reveal novel predicted allergens and laterally-transferred genes associated with secondary metabolism.</title>
        <authorList>
            <person name="Dong X."/>
            <person name="Chaisiri K."/>
            <person name="Xia D."/>
            <person name="Armstrong S.D."/>
            <person name="Fang Y."/>
            <person name="Donnelly M.J."/>
            <person name="Kadowaki T."/>
            <person name="McGarry J.W."/>
            <person name="Darby A.C."/>
            <person name="Makepeace B.L."/>
        </authorList>
    </citation>
    <scope>NUCLEOTIDE SEQUENCE [LARGE SCALE GENOMIC DNA]</scope>
    <source>
        <strain evidence="14">UoL-WK</strain>
    </source>
</reference>